<feature type="domain" description="EamA" evidence="2">
    <location>
        <begin position="142"/>
        <end position="282"/>
    </location>
</feature>
<dbReference type="KEGG" id="wvi:Weevi_1656"/>
<keyword evidence="1" id="KW-0812">Transmembrane</keyword>
<feature type="transmembrane region" description="Helical" evidence="1">
    <location>
        <begin position="117"/>
        <end position="134"/>
    </location>
</feature>
<gene>
    <name evidence="3" type="ordered locus">Weevi_1656</name>
</gene>
<feature type="transmembrane region" description="Helical" evidence="1">
    <location>
        <begin position="172"/>
        <end position="193"/>
    </location>
</feature>
<organism evidence="3 4">
    <name type="scientific">Weeksella virosa (strain ATCC 43766 / DSM 16922 / JCM 21250 / CCUG 30538 / CDC 9751 / IAM 14551 / NBRC 16016 / NCTC 11634 / CL345/78)</name>
    <dbReference type="NCBI Taxonomy" id="865938"/>
    <lineage>
        <taxon>Bacteria</taxon>
        <taxon>Pseudomonadati</taxon>
        <taxon>Bacteroidota</taxon>
        <taxon>Flavobacteriia</taxon>
        <taxon>Flavobacteriales</taxon>
        <taxon>Weeksellaceae</taxon>
        <taxon>Weeksella</taxon>
    </lineage>
</organism>
<keyword evidence="1" id="KW-1133">Transmembrane helix</keyword>
<accession>F0NZK6</accession>
<dbReference type="PANTHER" id="PTHR22911:SF79">
    <property type="entry name" value="MOBA-LIKE NTP TRANSFERASE DOMAIN-CONTAINING PROTEIN"/>
    <property type="match status" value="1"/>
</dbReference>
<sequence length="302" mass="33768">MFSNVQLRLQFLILLWGFTGVFGKLITLSALPIVWYRTGVAALAIFLYLHLKGVKINISQSQLLQFLGIGFIIALHWFTFYWSIKVSNVSVALSTLSMGALFTSFLEPLFFRRKIDFQEVIIAIVVSACVMIIFRASPQYALGIGLGILCSFLSALFSVLNAKAQKGSNPINITLIEMLGGFICINLLMIFVQPKSFVEVFSVDWINFGWLILLGVVFTAFAQIEMVALLKHVSPYTLLLNVNLEPVYGIILAYLIFGQSEQMSSIFYVATGVMIFAIVINSLIKRKRNSKKGHSVLDNKLK</sequence>
<dbReference type="InterPro" id="IPR037185">
    <property type="entry name" value="EmrE-like"/>
</dbReference>
<reference evidence="3 4" key="1">
    <citation type="journal article" date="2011" name="Stand. Genomic Sci.">
        <title>Complete genome sequence of Weeksella virosa type strain (9751).</title>
        <authorList>
            <person name="Lang E."/>
            <person name="Teshima H."/>
            <person name="Lucas S."/>
            <person name="Lapidus A."/>
            <person name="Hammon N."/>
            <person name="Deshpande S."/>
            <person name="Nolan M."/>
            <person name="Cheng J.F."/>
            <person name="Pitluck S."/>
            <person name="Liolios K."/>
            <person name="Pagani I."/>
            <person name="Mikhailova N."/>
            <person name="Ivanova N."/>
            <person name="Mavromatis K."/>
            <person name="Pati A."/>
            <person name="Tapia R."/>
            <person name="Han C."/>
            <person name="Goodwin L."/>
            <person name="Chen A."/>
            <person name="Palaniappan K."/>
            <person name="Land M."/>
            <person name="Hauser L."/>
            <person name="Chang Y.J."/>
            <person name="Jeffries C.D."/>
            <person name="Brambilla E.M."/>
            <person name="Kopitz M."/>
            <person name="Rohde M."/>
            <person name="Goker M."/>
            <person name="Tindall B.J."/>
            <person name="Detter J.C."/>
            <person name="Woyke T."/>
            <person name="Bristow J."/>
            <person name="Eisen J.A."/>
            <person name="Markowitz V."/>
            <person name="Hugenholtz P."/>
            <person name="Klenk H.P."/>
            <person name="Kyrpides N.C."/>
        </authorList>
    </citation>
    <scope>NUCLEOTIDE SEQUENCE [LARGE SCALE GENOMIC DNA]</scope>
    <source>
        <strain evidence="4">ATCC 43766 / DSM 16922 / JCM 21250 / NBRC 16016 / NCTC 11634 / CL345/78</strain>
    </source>
</reference>
<keyword evidence="4" id="KW-1185">Reference proteome</keyword>
<feature type="domain" description="EamA" evidence="2">
    <location>
        <begin position="14"/>
        <end position="134"/>
    </location>
</feature>
<dbReference type="Proteomes" id="UP000008641">
    <property type="component" value="Chromosome"/>
</dbReference>
<dbReference type="RefSeq" id="WP_013598742.1">
    <property type="nucleotide sequence ID" value="NC_015144.1"/>
</dbReference>
<feature type="transmembrane region" description="Helical" evidence="1">
    <location>
        <begin position="63"/>
        <end position="84"/>
    </location>
</feature>
<dbReference type="SUPFAM" id="SSF103481">
    <property type="entry name" value="Multidrug resistance efflux transporter EmrE"/>
    <property type="match status" value="2"/>
</dbReference>
<protein>
    <recommendedName>
        <fullName evidence="2">EamA domain-containing protein</fullName>
    </recommendedName>
</protein>
<feature type="transmembrane region" description="Helical" evidence="1">
    <location>
        <begin position="205"/>
        <end position="224"/>
    </location>
</feature>
<dbReference type="InterPro" id="IPR000620">
    <property type="entry name" value="EamA_dom"/>
</dbReference>
<dbReference type="OrthoDB" id="9150437at2"/>
<dbReference type="eggNOG" id="COG0697">
    <property type="taxonomic scope" value="Bacteria"/>
</dbReference>
<dbReference type="STRING" id="865938.Weevi_1656"/>
<keyword evidence="1" id="KW-0472">Membrane</keyword>
<name>F0NZK6_WEEVC</name>
<feature type="transmembrane region" description="Helical" evidence="1">
    <location>
        <begin position="90"/>
        <end position="110"/>
    </location>
</feature>
<feature type="transmembrane region" description="Helical" evidence="1">
    <location>
        <begin position="263"/>
        <end position="284"/>
    </location>
</feature>
<evidence type="ECO:0000256" key="1">
    <source>
        <dbReference type="SAM" id="Phobius"/>
    </source>
</evidence>
<evidence type="ECO:0000313" key="3">
    <source>
        <dbReference type="EMBL" id="ADX68353.1"/>
    </source>
</evidence>
<dbReference type="EMBL" id="CP002455">
    <property type="protein sequence ID" value="ADX68353.1"/>
    <property type="molecule type" value="Genomic_DNA"/>
</dbReference>
<evidence type="ECO:0000259" key="2">
    <source>
        <dbReference type="Pfam" id="PF00892"/>
    </source>
</evidence>
<evidence type="ECO:0000313" key="4">
    <source>
        <dbReference type="Proteomes" id="UP000008641"/>
    </source>
</evidence>
<dbReference type="HOGENOM" id="CLU_033863_15_3_10"/>
<proteinExistence type="predicted"/>
<feature type="transmembrane region" description="Helical" evidence="1">
    <location>
        <begin position="140"/>
        <end position="160"/>
    </location>
</feature>
<reference evidence="4" key="2">
    <citation type="journal article" date="2011" name="Stand. Genomic Sci.">
        <title>Complete genome sequence of Weeksella virosa type strain (9751T).</title>
        <authorList>
            <person name="Lang E."/>
            <person name="Teshima H."/>
            <person name="Lucas S."/>
            <person name="Lapidus A."/>
            <person name="Hammon N."/>
            <person name="Deshpande S."/>
            <person name="Nolan M."/>
            <person name="Cheng J."/>
            <person name="Pitluck S."/>
            <person name="Liolios K."/>
            <person name="Pagani I."/>
            <person name="Mikhailova N."/>
            <person name="Ivanova N."/>
            <person name="Mavromatis K."/>
            <person name="Pati A."/>
            <person name="Tapia R."/>
            <person name="Han C."/>
            <person name="Goodwin L."/>
            <person name="Chen A."/>
            <person name="Palaniappan K."/>
            <person name="Land M."/>
            <person name="Hauser L."/>
            <person name="Chang Y."/>
            <person name="Jeffries C."/>
            <person name="Brambilla E."/>
            <person name="Kopitz M."/>
            <person name="Rohde M."/>
            <person name="Goker M."/>
            <person name="Tindall B."/>
            <person name="Detter J."/>
            <person name="Woyke T."/>
            <person name="Bristow J."/>
            <person name="Eisen J."/>
            <person name="Markowitz V."/>
            <person name="Hugenholtz P."/>
            <person name="Klenk H."/>
            <person name="Kyrpides N."/>
        </authorList>
    </citation>
    <scope>NUCLEOTIDE SEQUENCE [LARGE SCALE GENOMIC DNA]</scope>
    <source>
        <strain evidence="4">ATCC 43766 / DSM 16922 / JCM 21250 / NBRC 16016 / NCTC 11634 / CL345/78</strain>
    </source>
</reference>
<dbReference type="Pfam" id="PF00892">
    <property type="entry name" value="EamA"/>
    <property type="match status" value="2"/>
</dbReference>
<dbReference type="AlphaFoldDB" id="F0NZK6"/>
<feature type="transmembrane region" description="Helical" evidence="1">
    <location>
        <begin position="33"/>
        <end position="51"/>
    </location>
</feature>
<dbReference type="GO" id="GO:0016020">
    <property type="term" value="C:membrane"/>
    <property type="evidence" value="ECO:0007669"/>
    <property type="project" value="InterPro"/>
</dbReference>
<dbReference type="PANTHER" id="PTHR22911">
    <property type="entry name" value="ACYL-MALONYL CONDENSING ENZYME-RELATED"/>
    <property type="match status" value="1"/>
</dbReference>
<feature type="transmembrane region" description="Helical" evidence="1">
    <location>
        <begin position="236"/>
        <end position="257"/>
    </location>
</feature>